<feature type="region of interest" description="Disordered" evidence="1">
    <location>
        <begin position="320"/>
        <end position="340"/>
    </location>
</feature>
<geneLocation type="plasmid" evidence="2">
    <name>pVCR1</name>
</geneLocation>
<feature type="compositionally biased region" description="Polar residues" evidence="1">
    <location>
        <begin position="329"/>
        <end position="340"/>
    </location>
</feature>
<accession>S5FM45</accession>
<keyword evidence="2" id="KW-0614">Plasmid</keyword>
<dbReference type="EMBL" id="KC329496">
    <property type="protein sequence ID" value="AGW25576.1"/>
    <property type="molecule type" value="Genomic_DNA"/>
</dbReference>
<sequence>MIVQFARRGKGVGSGPVDYLLGQDRNRDGATLNQGDPDLIQSLIDSSPYAKKYTSGFLCFAESDLSQETKDRLMADFEKALLPGLDKDQYSILWVEHLDKGRLELNFVIPNIELHSGKRLQPYYHFADNPRIDAWRTIQNLELGLHDPDDPANQQELVSAKDTPSDAKEIQQLLTDGLLNLAQSGVIRSRKGVIGALESKGFEIARVTAKSISIKNPESGKRNIRLKGLLYEQDFEFGEGLQLAIEEASQRYRANAKARLREARATYSRCVESKRAENHKRHPRSAITLESLSDENMDLAAHHGDHSPDSVLGRDLVAGHDHRSEPTRDQSPTIDTKSIISQGWKHSDEYVWRPKPTLHQNRSGRDELRSERGVPVEDTRGILENDRVRNPIIERIRAVADAARNTTKRVRDALQGFGEKIRAEQQRKPTLTEQCEQLDRASKQLDESAPAVGKAIQQEKSLARQNRRSQSIGFSR</sequence>
<dbReference type="EMBL" id="KC306506">
    <property type="protein sequence ID" value="AGQ45480.1"/>
    <property type="molecule type" value="Genomic_DNA"/>
</dbReference>
<proteinExistence type="predicted"/>
<feature type="region of interest" description="Disordered" evidence="1">
    <location>
        <begin position="441"/>
        <end position="476"/>
    </location>
</feature>
<name>S5FM45_VIBHA</name>
<organism evidence="2">
    <name type="scientific">Vibrio harveyi</name>
    <name type="common">Beneckea harveyi</name>
    <dbReference type="NCBI Taxonomy" id="669"/>
    <lineage>
        <taxon>Bacteria</taxon>
        <taxon>Pseudomonadati</taxon>
        <taxon>Pseudomonadota</taxon>
        <taxon>Gammaproteobacteria</taxon>
        <taxon>Vibrionales</taxon>
        <taxon>Vibrionaceae</taxon>
        <taxon>Vibrio</taxon>
    </lineage>
</organism>
<evidence type="ECO:0000313" key="3">
    <source>
        <dbReference type="EMBL" id="AGW25576.1"/>
    </source>
</evidence>
<reference evidence="3" key="1">
    <citation type="submission" date="2012-12" db="EMBL/GenBank/DDBJ databases">
        <title>pVCR1, a Vibrio harveyi plasmid specifically found in strains pathogenic for the European abalone, Haliotis tuberculata Linnaeus, 1758.</title>
        <authorList>
            <person name="Travers M.-A."/>
            <person name="Bidault-Toffin A."/>
            <person name="Barbou A."/>
            <person name="Schikorski D."/>
            <person name="Huchette S."/>
            <person name="Paillard C."/>
            <person name="Koken M."/>
        </authorList>
    </citation>
    <scope>NUCLEOTIDE SEQUENCE</scope>
    <source>
        <strain evidence="3">Lem07014</strain>
        <plasmid evidence="3">pVCR1</plasmid>
    </source>
</reference>
<feature type="compositionally biased region" description="Polar residues" evidence="1">
    <location>
        <begin position="458"/>
        <end position="476"/>
    </location>
</feature>
<reference evidence="2" key="2">
    <citation type="journal article" date="2013" name="Aquaculture">
        <title>Development of TaqMan real-time PCR assays for monitoring Vibrio harveyi infection and a plasmid harbored by virulent strains in European abalone Haliotis tuberculata aquaculture.</title>
        <authorList>
            <person name="Schikorski D."/>
            <person name="Renault T."/>
            <person name="Paillard C."/>
            <person name="Bidault-Toffin A."/>
            <person name="Tourbiez D."/>
            <person name="Saulnier D."/>
        </authorList>
    </citation>
    <scope>NUCLEOTIDE SEQUENCE</scope>
    <source>
        <strain evidence="2">ORM4</strain>
        <plasmid evidence="2">pVCR1</plasmid>
    </source>
</reference>
<dbReference type="AlphaFoldDB" id="S5FM45"/>
<protein>
    <submittedName>
        <fullName evidence="2">Putative mobilization protein mobA</fullName>
    </submittedName>
</protein>
<evidence type="ECO:0000313" key="2">
    <source>
        <dbReference type="EMBL" id="AGQ45480.1"/>
    </source>
</evidence>
<evidence type="ECO:0000256" key="1">
    <source>
        <dbReference type="SAM" id="MobiDB-lite"/>
    </source>
</evidence>